<dbReference type="NCBIfam" id="TIGR00797">
    <property type="entry name" value="matE"/>
    <property type="match status" value="1"/>
</dbReference>
<dbReference type="InterPro" id="IPR002528">
    <property type="entry name" value="MATE_fam"/>
</dbReference>
<feature type="transmembrane region" description="Helical" evidence="2">
    <location>
        <begin position="318"/>
        <end position="343"/>
    </location>
</feature>
<feature type="transmembrane region" description="Helical" evidence="2">
    <location>
        <begin position="424"/>
        <end position="445"/>
    </location>
</feature>
<name>A0A841L1Q3_9SPHN</name>
<keyword evidence="4" id="KW-1185">Reference proteome</keyword>
<dbReference type="GO" id="GO:0015297">
    <property type="term" value="F:antiporter activity"/>
    <property type="evidence" value="ECO:0007669"/>
    <property type="project" value="InterPro"/>
</dbReference>
<reference evidence="3 4" key="1">
    <citation type="submission" date="2020-08" db="EMBL/GenBank/DDBJ databases">
        <title>Genomic Encyclopedia of Type Strains, Phase IV (KMG-IV): sequencing the most valuable type-strain genomes for metagenomic binning, comparative biology and taxonomic classification.</title>
        <authorList>
            <person name="Goeker M."/>
        </authorList>
    </citation>
    <scope>NUCLEOTIDE SEQUENCE [LARGE SCALE GENOMIC DNA]</scope>
    <source>
        <strain evidence="3 4">DSM 102189</strain>
    </source>
</reference>
<proteinExistence type="predicted"/>
<sequence length="457" mass="47277">MTAQAVALPDPARPTLGPLLRLAGPVVASRLGIMAMGVVDTVVVGRYSAEQLGYHAIGWAPTGVVLTTALGLLYGIQVMTSQAIGDGRAQETGAILRRGVAYAFWVGLTAALVLMLLGGPTLHLMGLEPALANGATPVLQVLALSLVPILMADAGLFWLEAHGRAVPGMVAMWGANIVNLVLNLWLVPGNSGFPVDGAVASGWSTALSRVALLLFIWGAILAWAPARRYGVFRKAAPDPRAASAQRRVGYGTAASYFIESAAFGAMSIFAGWIGTLAVAAWAITLNVAAVIFMVPLGLASATAVMVGRAHGARSPAGVVRAGMLGFGVTSVVLFIICIIVGFGNEAIAAAYTTDAAVRGMAAAALLLSCLFYLADGLQNVGAQALRARGDVWVPTATHMTSYLLVMMPLGWALAIPAGLGVPGLIWSIIIASLVAAVLLWGRFWWLGRTSSLSRTSS</sequence>
<dbReference type="InterPro" id="IPR050222">
    <property type="entry name" value="MATE_MdtK"/>
</dbReference>
<evidence type="ECO:0000256" key="2">
    <source>
        <dbReference type="SAM" id="Phobius"/>
    </source>
</evidence>
<evidence type="ECO:0000313" key="3">
    <source>
        <dbReference type="EMBL" id="MBB6226246.1"/>
    </source>
</evidence>
<keyword evidence="2" id="KW-1133">Transmembrane helix</keyword>
<feature type="transmembrane region" description="Helical" evidence="2">
    <location>
        <begin position="138"/>
        <end position="159"/>
    </location>
</feature>
<dbReference type="Proteomes" id="UP000538147">
    <property type="component" value="Unassembled WGS sequence"/>
</dbReference>
<dbReference type="PANTHER" id="PTHR43298:SF2">
    <property type="entry name" value="FMN_FAD EXPORTER YEEO-RELATED"/>
    <property type="match status" value="1"/>
</dbReference>
<dbReference type="AlphaFoldDB" id="A0A841L1Q3"/>
<dbReference type="GO" id="GO:0042910">
    <property type="term" value="F:xenobiotic transmembrane transporter activity"/>
    <property type="evidence" value="ECO:0007669"/>
    <property type="project" value="InterPro"/>
</dbReference>
<feature type="transmembrane region" description="Helical" evidence="2">
    <location>
        <begin position="247"/>
        <end position="273"/>
    </location>
</feature>
<protein>
    <submittedName>
        <fullName evidence="3">MATE family multidrug resistance protein</fullName>
    </submittedName>
</protein>
<dbReference type="EMBL" id="JACIIV010000002">
    <property type="protein sequence ID" value="MBB6226246.1"/>
    <property type="molecule type" value="Genomic_DNA"/>
</dbReference>
<dbReference type="PANTHER" id="PTHR43298">
    <property type="entry name" value="MULTIDRUG RESISTANCE PROTEIN NORM-RELATED"/>
    <property type="match status" value="1"/>
</dbReference>
<keyword evidence="2" id="KW-0472">Membrane</keyword>
<gene>
    <name evidence="3" type="ORF">FHS79_000399</name>
</gene>
<feature type="transmembrane region" description="Helical" evidence="2">
    <location>
        <begin position="395"/>
        <end position="418"/>
    </location>
</feature>
<comment type="caution">
    <text evidence="3">The sequence shown here is derived from an EMBL/GenBank/DDBJ whole genome shotgun (WGS) entry which is preliminary data.</text>
</comment>
<feature type="transmembrane region" description="Helical" evidence="2">
    <location>
        <begin position="99"/>
        <end position="118"/>
    </location>
</feature>
<keyword evidence="2" id="KW-0812">Transmembrane</keyword>
<dbReference type="RefSeq" id="WP_184194567.1">
    <property type="nucleotide sequence ID" value="NZ_JACIIV010000002.1"/>
</dbReference>
<dbReference type="Pfam" id="PF01554">
    <property type="entry name" value="MatE"/>
    <property type="match status" value="2"/>
</dbReference>
<organism evidence="3 4">
    <name type="scientific">Polymorphobacter multimanifer</name>
    <dbReference type="NCBI Taxonomy" id="1070431"/>
    <lineage>
        <taxon>Bacteria</taxon>
        <taxon>Pseudomonadati</taxon>
        <taxon>Pseudomonadota</taxon>
        <taxon>Alphaproteobacteria</taxon>
        <taxon>Sphingomonadales</taxon>
        <taxon>Sphingosinicellaceae</taxon>
        <taxon>Polymorphobacter</taxon>
    </lineage>
</organism>
<keyword evidence="1" id="KW-0813">Transport</keyword>
<feature type="transmembrane region" description="Helical" evidence="2">
    <location>
        <begin position="206"/>
        <end position="226"/>
    </location>
</feature>
<feature type="transmembrane region" description="Helical" evidence="2">
    <location>
        <begin position="355"/>
        <end position="374"/>
    </location>
</feature>
<feature type="transmembrane region" description="Helical" evidence="2">
    <location>
        <begin position="279"/>
        <end position="306"/>
    </location>
</feature>
<evidence type="ECO:0000256" key="1">
    <source>
        <dbReference type="ARBA" id="ARBA00022448"/>
    </source>
</evidence>
<dbReference type="CDD" id="cd13131">
    <property type="entry name" value="MATE_NorM_like"/>
    <property type="match status" value="1"/>
</dbReference>
<feature type="transmembrane region" description="Helical" evidence="2">
    <location>
        <begin position="56"/>
        <end position="78"/>
    </location>
</feature>
<dbReference type="GO" id="GO:0005886">
    <property type="term" value="C:plasma membrane"/>
    <property type="evidence" value="ECO:0007669"/>
    <property type="project" value="TreeGrafter"/>
</dbReference>
<evidence type="ECO:0000313" key="4">
    <source>
        <dbReference type="Proteomes" id="UP000538147"/>
    </source>
</evidence>
<feature type="transmembrane region" description="Helical" evidence="2">
    <location>
        <begin position="166"/>
        <end position="186"/>
    </location>
</feature>
<accession>A0A841L1Q3</accession>